<keyword evidence="4 7" id="KW-0963">Cytoplasm</keyword>
<dbReference type="SMART" id="SM01185">
    <property type="entry name" value="EFP"/>
    <property type="match status" value="1"/>
</dbReference>
<organism evidence="12 13">
    <name type="scientific">Desulfocapsa sulfexigens (strain DSM 10523 / SB164P1)</name>
    <dbReference type="NCBI Taxonomy" id="1167006"/>
    <lineage>
        <taxon>Bacteria</taxon>
        <taxon>Pseudomonadati</taxon>
        <taxon>Thermodesulfobacteriota</taxon>
        <taxon>Desulfobulbia</taxon>
        <taxon>Desulfobulbales</taxon>
        <taxon>Desulfocapsaceae</taxon>
        <taxon>Desulfocapsa</taxon>
    </lineage>
</organism>
<dbReference type="GO" id="GO:0003746">
    <property type="term" value="F:translation elongation factor activity"/>
    <property type="evidence" value="ECO:0007669"/>
    <property type="project" value="UniProtKB-UniRule"/>
</dbReference>
<feature type="domain" description="Elongation factor P C-terminal" evidence="10">
    <location>
        <begin position="129"/>
        <end position="184"/>
    </location>
</feature>
<dbReference type="InterPro" id="IPR008991">
    <property type="entry name" value="Translation_prot_SH3-like_sf"/>
</dbReference>
<evidence type="ECO:0000256" key="9">
    <source>
        <dbReference type="RuleBase" id="RU004389"/>
    </source>
</evidence>
<dbReference type="SUPFAM" id="SSF50249">
    <property type="entry name" value="Nucleic acid-binding proteins"/>
    <property type="match status" value="2"/>
</dbReference>
<dbReference type="Pfam" id="PF08207">
    <property type="entry name" value="EFP_N"/>
    <property type="match status" value="1"/>
</dbReference>
<dbReference type="NCBIfam" id="TIGR00038">
    <property type="entry name" value="efp"/>
    <property type="match status" value="1"/>
</dbReference>
<keyword evidence="6 7" id="KW-0648">Protein biosynthesis</keyword>
<evidence type="ECO:0000313" key="13">
    <source>
        <dbReference type="Proteomes" id="UP000011721"/>
    </source>
</evidence>
<dbReference type="AlphaFoldDB" id="M1P9D9"/>
<comment type="pathway">
    <text evidence="2 7">Protein biosynthesis; polypeptide chain elongation.</text>
</comment>
<dbReference type="EMBL" id="CP003985">
    <property type="protein sequence ID" value="AGF78277.1"/>
    <property type="molecule type" value="Genomic_DNA"/>
</dbReference>
<evidence type="ECO:0000256" key="3">
    <source>
        <dbReference type="ARBA" id="ARBA00009479"/>
    </source>
</evidence>
<dbReference type="FunFam" id="2.30.30.30:FF:000003">
    <property type="entry name" value="Elongation factor P"/>
    <property type="match status" value="1"/>
</dbReference>
<dbReference type="HAMAP" id="MF_00141">
    <property type="entry name" value="EF_P"/>
    <property type="match status" value="1"/>
</dbReference>
<dbReference type="InterPro" id="IPR013185">
    <property type="entry name" value="Transl_elong_KOW-like"/>
</dbReference>
<dbReference type="InterPro" id="IPR001059">
    <property type="entry name" value="Transl_elong_P/YeiP_cen"/>
</dbReference>
<evidence type="ECO:0000256" key="1">
    <source>
        <dbReference type="ARBA" id="ARBA00004496"/>
    </source>
</evidence>
<dbReference type="HOGENOM" id="CLU_074944_0_1_7"/>
<dbReference type="GO" id="GO:0005829">
    <property type="term" value="C:cytosol"/>
    <property type="evidence" value="ECO:0007669"/>
    <property type="project" value="UniProtKB-ARBA"/>
</dbReference>
<evidence type="ECO:0000259" key="10">
    <source>
        <dbReference type="SMART" id="SM00841"/>
    </source>
</evidence>
<dbReference type="NCBIfam" id="NF001810">
    <property type="entry name" value="PRK00529.1"/>
    <property type="match status" value="1"/>
</dbReference>
<dbReference type="InterPro" id="IPR020599">
    <property type="entry name" value="Transl_elong_fac_P/YeiP"/>
</dbReference>
<protein>
    <recommendedName>
        <fullName evidence="7 8">Elongation factor P</fullName>
        <shortName evidence="7">EF-P</shortName>
    </recommendedName>
</protein>
<dbReference type="PIRSF" id="PIRSF005901">
    <property type="entry name" value="EF-P"/>
    <property type="match status" value="1"/>
</dbReference>
<comment type="similarity">
    <text evidence="3 7 9">Belongs to the elongation factor P family.</text>
</comment>
<evidence type="ECO:0000256" key="2">
    <source>
        <dbReference type="ARBA" id="ARBA00004815"/>
    </source>
</evidence>
<dbReference type="InterPro" id="IPR012340">
    <property type="entry name" value="NA-bd_OB-fold"/>
</dbReference>
<dbReference type="Pfam" id="PF09285">
    <property type="entry name" value="Elong-fact-P_C"/>
    <property type="match status" value="1"/>
</dbReference>
<sequence>MFAASDLRKGLKIQIDGQPYIITNFEFSKPGKGQALYRCKMRNMITGNQFTQTYRSNEKFEKPALEERNMEYLYNQGDEFHFMDTENYEQTFITREQLGENVNFLQDNMKLDVLFFDNKPIGVTLPIFVNLMVTVAEPWAKGDTSGNDTKPVTVETGYSLQVPPFVVEGDKIQIDTRTGAYVTRVKE</sequence>
<accession>M1P9D9</accession>
<dbReference type="InterPro" id="IPR014722">
    <property type="entry name" value="Rib_uL2_dom2"/>
</dbReference>
<dbReference type="Gene3D" id="2.30.30.30">
    <property type="match status" value="1"/>
</dbReference>
<feature type="domain" description="Translation elongation factor P/YeiP central" evidence="11">
    <location>
        <begin position="67"/>
        <end position="121"/>
    </location>
</feature>
<keyword evidence="5 7" id="KW-0251">Elongation factor</keyword>
<evidence type="ECO:0000256" key="7">
    <source>
        <dbReference type="HAMAP-Rule" id="MF_00141"/>
    </source>
</evidence>
<dbReference type="OrthoDB" id="9801844at2"/>
<dbReference type="SUPFAM" id="SSF50104">
    <property type="entry name" value="Translation proteins SH3-like domain"/>
    <property type="match status" value="1"/>
</dbReference>
<dbReference type="PANTHER" id="PTHR30053">
    <property type="entry name" value="ELONGATION FACTOR P"/>
    <property type="match status" value="1"/>
</dbReference>
<keyword evidence="13" id="KW-1185">Reference proteome</keyword>
<dbReference type="GO" id="GO:0043043">
    <property type="term" value="P:peptide biosynthetic process"/>
    <property type="evidence" value="ECO:0007669"/>
    <property type="project" value="InterPro"/>
</dbReference>
<dbReference type="InterPro" id="IPR013852">
    <property type="entry name" value="Transl_elong_P/YeiP_CS"/>
</dbReference>
<evidence type="ECO:0000259" key="11">
    <source>
        <dbReference type="SMART" id="SM01185"/>
    </source>
</evidence>
<evidence type="ECO:0000256" key="6">
    <source>
        <dbReference type="ARBA" id="ARBA00022917"/>
    </source>
</evidence>
<dbReference type="UniPathway" id="UPA00345"/>
<comment type="subcellular location">
    <subcellularLocation>
        <location evidence="1 7">Cytoplasm</location>
    </subcellularLocation>
</comment>
<dbReference type="Gene3D" id="2.40.50.140">
    <property type="entry name" value="Nucleic acid-binding proteins"/>
    <property type="match status" value="2"/>
</dbReference>
<dbReference type="KEGG" id="dsf:UWK_01719"/>
<dbReference type="CDD" id="cd04470">
    <property type="entry name" value="S1_EF-P_repeat_1"/>
    <property type="match status" value="1"/>
</dbReference>
<reference evidence="13" key="1">
    <citation type="journal article" date="2013" name="Stand. Genomic Sci.">
        <title>Complete genome sequence of Desulfocapsa sulfexigens, a marine deltaproteobacterium specialized in disproportionating inorganic sulfur compounds.</title>
        <authorList>
            <person name="Finster K.W."/>
            <person name="Kjeldsen K.U."/>
            <person name="Kube M."/>
            <person name="Reinhardt R."/>
            <person name="Mussmann M."/>
            <person name="Amann R."/>
            <person name="Schreiber L."/>
        </authorList>
    </citation>
    <scope>NUCLEOTIDE SEQUENCE [LARGE SCALE GENOMIC DNA]</scope>
    <source>
        <strain evidence="13">DSM 10523 / SB164P1</strain>
    </source>
</reference>
<dbReference type="CDD" id="cd05794">
    <property type="entry name" value="S1_EF-P_repeat_2"/>
    <property type="match status" value="1"/>
</dbReference>
<evidence type="ECO:0000256" key="8">
    <source>
        <dbReference type="NCBIfam" id="TIGR00038"/>
    </source>
</evidence>
<gene>
    <name evidence="7" type="primary">efp</name>
    <name evidence="12" type="ordered locus">UWK_01719</name>
</gene>
<dbReference type="eggNOG" id="COG0231">
    <property type="taxonomic scope" value="Bacteria"/>
</dbReference>
<dbReference type="Pfam" id="PF01132">
    <property type="entry name" value="EFP"/>
    <property type="match status" value="1"/>
</dbReference>
<dbReference type="InterPro" id="IPR011768">
    <property type="entry name" value="Transl_elongation_fac_P"/>
</dbReference>
<dbReference type="RefSeq" id="WP_015403968.1">
    <property type="nucleotide sequence ID" value="NC_020304.1"/>
</dbReference>
<dbReference type="Proteomes" id="UP000011721">
    <property type="component" value="Chromosome"/>
</dbReference>
<dbReference type="PATRIC" id="fig|1167006.5.peg.1897"/>
<dbReference type="STRING" id="1167006.UWK_01719"/>
<evidence type="ECO:0000313" key="12">
    <source>
        <dbReference type="EMBL" id="AGF78277.1"/>
    </source>
</evidence>
<dbReference type="FunFam" id="2.40.50.140:FF:000009">
    <property type="entry name" value="Elongation factor P"/>
    <property type="match status" value="1"/>
</dbReference>
<dbReference type="InterPro" id="IPR015365">
    <property type="entry name" value="Elong-fact-P_C"/>
</dbReference>
<name>M1P9D9_DESSD</name>
<dbReference type="PANTHER" id="PTHR30053:SF12">
    <property type="entry name" value="ELONGATION FACTOR P (EF-P) FAMILY PROTEIN"/>
    <property type="match status" value="1"/>
</dbReference>
<comment type="function">
    <text evidence="7">Involved in peptide bond synthesis. Stimulates efficient translation and peptide-bond synthesis on native or reconstituted 70S ribosomes in vitro. Probably functions indirectly by altering the affinity of the ribosome for aminoacyl-tRNA, thus increasing their reactivity as acceptors for peptidyl transferase.</text>
</comment>
<dbReference type="SMART" id="SM00841">
    <property type="entry name" value="Elong-fact-P_C"/>
    <property type="match status" value="1"/>
</dbReference>
<dbReference type="PROSITE" id="PS01275">
    <property type="entry name" value="EFP"/>
    <property type="match status" value="1"/>
</dbReference>
<dbReference type="FunFam" id="2.40.50.140:FF:000004">
    <property type="entry name" value="Elongation factor P"/>
    <property type="match status" value="1"/>
</dbReference>
<evidence type="ECO:0000256" key="4">
    <source>
        <dbReference type="ARBA" id="ARBA00022490"/>
    </source>
</evidence>
<evidence type="ECO:0000256" key="5">
    <source>
        <dbReference type="ARBA" id="ARBA00022768"/>
    </source>
</evidence>
<proteinExistence type="inferred from homology"/>